<protein>
    <recommendedName>
        <fullName evidence="4">EthD domain-containing protein</fullName>
    </recommendedName>
</protein>
<gene>
    <name evidence="2" type="ORF">PAC_05864</name>
</gene>
<evidence type="ECO:0008006" key="4">
    <source>
        <dbReference type="Google" id="ProtNLM"/>
    </source>
</evidence>
<dbReference type="NCBIfam" id="TIGR02118">
    <property type="entry name" value="EthD family reductase"/>
    <property type="match status" value="1"/>
</dbReference>
<name>A0A1L7WT93_9HELO</name>
<dbReference type="EMBL" id="FJOG01000007">
    <property type="protein sequence ID" value="CZR55976.1"/>
    <property type="molecule type" value="Genomic_DNA"/>
</dbReference>
<evidence type="ECO:0000313" key="3">
    <source>
        <dbReference type="Proteomes" id="UP000184330"/>
    </source>
</evidence>
<dbReference type="InterPro" id="IPR011008">
    <property type="entry name" value="Dimeric_a/b-barrel"/>
</dbReference>
<dbReference type="SUPFAM" id="SSF54909">
    <property type="entry name" value="Dimeric alpha+beta barrel"/>
    <property type="match status" value="1"/>
</dbReference>
<proteinExistence type="inferred from homology"/>
<sequence>MSETIVTLLYPKSEKFDMNYYLTSHMPMAEKHFKSHGLTKYQVIQADPASGYATVCLLYFKDAKGADEGFKSAGDVLADVPNYTDSKLVSVGGKVVGGN</sequence>
<organism evidence="2 3">
    <name type="scientific">Phialocephala subalpina</name>
    <dbReference type="NCBI Taxonomy" id="576137"/>
    <lineage>
        <taxon>Eukaryota</taxon>
        <taxon>Fungi</taxon>
        <taxon>Dikarya</taxon>
        <taxon>Ascomycota</taxon>
        <taxon>Pezizomycotina</taxon>
        <taxon>Leotiomycetes</taxon>
        <taxon>Helotiales</taxon>
        <taxon>Mollisiaceae</taxon>
        <taxon>Phialocephala</taxon>
        <taxon>Phialocephala fortinii species complex</taxon>
    </lineage>
</organism>
<dbReference type="OrthoDB" id="4892971at2759"/>
<dbReference type="Proteomes" id="UP000184330">
    <property type="component" value="Unassembled WGS sequence"/>
</dbReference>
<reference evidence="2 3" key="1">
    <citation type="submission" date="2016-03" db="EMBL/GenBank/DDBJ databases">
        <authorList>
            <person name="Ploux O."/>
        </authorList>
    </citation>
    <scope>NUCLEOTIDE SEQUENCE [LARGE SCALE GENOMIC DNA]</scope>
    <source>
        <strain evidence="2 3">UAMH 11012</strain>
    </source>
</reference>
<dbReference type="InterPro" id="IPR009799">
    <property type="entry name" value="EthD_dom"/>
</dbReference>
<comment type="similarity">
    <text evidence="1">Belongs to the tpcK family.</text>
</comment>
<dbReference type="GO" id="GO:0016491">
    <property type="term" value="F:oxidoreductase activity"/>
    <property type="evidence" value="ECO:0007669"/>
    <property type="project" value="InterPro"/>
</dbReference>
<dbReference type="STRING" id="576137.A0A1L7WT93"/>
<keyword evidence="3" id="KW-1185">Reference proteome</keyword>
<dbReference type="Gene3D" id="3.30.70.100">
    <property type="match status" value="1"/>
</dbReference>
<evidence type="ECO:0000256" key="1">
    <source>
        <dbReference type="ARBA" id="ARBA00005986"/>
    </source>
</evidence>
<dbReference type="AlphaFoldDB" id="A0A1L7WT93"/>
<dbReference type="PANTHER" id="PTHR40260">
    <property type="entry name" value="BLR8190 PROTEIN"/>
    <property type="match status" value="1"/>
</dbReference>
<evidence type="ECO:0000313" key="2">
    <source>
        <dbReference type="EMBL" id="CZR55976.1"/>
    </source>
</evidence>
<dbReference type="PANTHER" id="PTHR40260:SF2">
    <property type="entry name" value="BLR8190 PROTEIN"/>
    <property type="match status" value="1"/>
</dbReference>
<accession>A0A1L7WT93</accession>